<proteinExistence type="predicted"/>
<reference evidence="2 3" key="1">
    <citation type="submission" date="2013-09" db="EMBL/GenBank/DDBJ databases">
        <authorList>
            <person name="Durkin A.S."/>
            <person name="Haft D.R."/>
            <person name="McCorrison J."/>
            <person name="Torralba M."/>
            <person name="Gillis M."/>
            <person name="Haft D.H."/>
            <person name="Methe B."/>
            <person name="Sutton G."/>
            <person name="Nelson K.E."/>
        </authorList>
    </citation>
    <scope>NUCLEOTIDE SEQUENCE [LARGE SCALE GENOMIC DNA]</scope>
    <source>
        <strain evidence="2 3">BV3C16-1</strain>
    </source>
</reference>
<keyword evidence="1" id="KW-0472">Membrane</keyword>
<keyword evidence="1" id="KW-1133">Transmembrane helix</keyword>
<comment type="caution">
    <text evidence="2">The sequence shown here is derived from an EMBL/GenBank/DDBJ whole genome shotgun (WGS) entry which is preliminary data.</text>
</comment>
<feature type="transmembrane region" description="Helical" evidence="1">
    <location>
        <begin position="6"/>
        <end position="25"/>
    </location>
</feature>
<evidence type="ECO:0000313" key="2">
    <source>
        <dbReference type="EMBL" id="ERT61755.1"/>
    </source>
</evidence>
<name>U7UR06_9FIRM</name>
<dbReference type="Proteomes" id="UP000017090">
    <property type="component" value="Unassembled WGS sequence"/>
</dbReference>
<evidence type="ECO:0000313" key="3">
    <source>
        <dbReference type="Proteomes" id="UP000017090"/>
    </source>
</evidence>
<dbReference type="STRING" id="1111454.HMPREF1250_2144"/>
<dbReference type="PATRIC" id="fig|1111454.3.peg.478"/>
<evidence type="ECO:0000256" key="1">
    <source>
        <dbReference type="SAM" id="Phobius"/>
    </source>
</evidence>
<accession>U7UR06</accession>
<protein>
    <submittedName>
        <fullName evidence="2">Uncharacterized protein</fullName>
    </submittedName>
</protein>
<keyword evidence="3" id="KW-1185">Reference proteome</keyword>
<keyword evidence="1" id="KW-0812">Transmembrane</keyword>
<gene>
    <name evidence="2" type="ORF">HMPREF1250_2144</name>
</gene>
<dbReference type="EMBL" id="AWXA01000008">
    <property type="protein sequence ID" value="ERT61755.1"/>
    <property type="molecule type" value="Genomic_DNA"/>
</dbReference>
<dbReference type="OrthoDB" id="1625751at2"/>
<dbReference type="AlphaFoldDB" id="U7UR06"/>
<sequence length="154" mass="16169">MADISIDTVLIILLIAMALAFGHYARRMSEQIRTLQRRVVLLEAQAARLPAADEVPSADAAAVESAAEVSLPAASDADRTGQAAVHRDEGSTALSPQIASCQHDEAALEPEIIAAIMAAVTACGYSPAAVRGIRKKTTIANEHWVMAGRLAGVR</sequence>
<organism evidence="2 3">
    <name type="scientific">Megasphaera vaginalis</name>
    <name type="common">ex Srinivasan et al. 2021</name>
    <dbReference type="NCBI Taxonomy" id="1111454"/>
    <lineage>
        <taxon>Bacteria</taxon>
        <taxon>Bacillati</taxon>
        <taxon>Bacillota</taxon>
        <taxon>Negativicutes</taxon>
        <taxon>Veillonellales</taxon>
        <taxon>Veillonellaceae</taxon>
        <taxon>Megasphaera</taxon>
    </lineage>
</organism>
<dbReference type="RefSeq" id="WP_023053045.1">
    <property type="nucleotide sequence ID" value="NZ_AWXA01000008.1"/>
</dbReference>